<comment type="caution">
    <text evidence="1">The sequence shown here is derived from an EMBL/GenBank/DDBJ whole genome shotgun (WGS) entry which is preliminary data.</text>
</comment>
<dbReference type="AlphaFoldDB" id="A0A9P0L5C6"/>
<accession>A0A9P0L5C6</accession>
<evidence type="ECO:0000313" key="2">
    <source>
        <dbReference type="Proteomes" id="UP001152888"/>
    </source>
</evidence>
<dbReference type="PANTHER" id="PTHR31511:SF12">
    <property type="entry name" value="RHO TERMINATION FACTOR N-TERMINAL DOMAIN-CONTAINING PROTEIN"/>
    <property type="match status" value="1"/>
</dbReference>
<name>A0A9P0L5C6_ACAOB</name>
<keyword evidence="2" id="KW-1185">Reference proteome</keyword>
<protein>
    <submittedName>
        <fullName evidence="1">Uncharacterized protein</fullName>
    </submittedName>
</protein>
<gene>
    <name evidence="1" type="ORF">ACAOBT_LOCUS16119</name>
</gene>
<dbReference type="EMBL" id="CAKOFQ010006958">
    <property type="protein sequence ID" value="CAH1984490.1"/>
    <property type="molecule type" value="Genomic_DNA"/>
</dbReference>
<organism evidence="1 2">
    <name type="scientific">Acanthoscelides obtectus</name>
    <name type="common">Bean weevil</name>
    <name type="synonym">Bruchus obtectus</name>
    <dbReference type="NCBI Taxonomy" id="200917"/>
    <lineage>
        <taxon>Eukaryota</taxon>
        <taxon>Metazoa</taxon>
        <taxon>Ecdysozoa</taxon>
        <taxon>Arthropoda</taxon>
        <taxon>Hexapoda</taxon>
        <taxon>Insecta</taxon>
        <taxon>Pterygota</taxon>
        <taxon>Neoptera</taxon>
        <taxon>Endopterygota</taxon>
        <taxon>Coleoptera</taxon>
        <taxon>Polyphaga</taxon>
        <taxon>Cucujiformia</taxon>
        <taxon>Chrysomeloidea</taxon>
        <taxon>Chrysomelidae</taxon>
        <taxon>Bruchinae</taxon>
        <taxon>Bruchini</taxon>
        <taxon>Acanthoscelides</taxon>
    </lineage>
</organism>
<evidence type="ECO:0000313" key="1">
    <source>
        <dbReference type="EMBL" id="CAH1984490.1"/>
    </source>
</evidence>
<dbReference type="PANTHER" id="PTHR31511">
    <property type="entry name" value="PROTEIN CBG23764"/>
    <property type="match status" value="1"/>
</dbReference>
<dbReference type="OrthoDB" id="6602337at2759"/>
<dbReference type="Proteomes" id="UP001152888">
    <property type="component" value="Unassembled WGS sequence"/>
</dbReference>
<reference evidence="1" key="1">
    <citation type="submission" date="2022-03" db="EMBL/GenBank/DDBJ databases">
        <authorList>
            <person name="Sayadi A."/>
        </authorList>
    </citation>
    <scope>NUCLEOTIDE SEQUENCE</scope>
</reference>
<sequence length="448" mass="52238">MESVSNNIKRIFQKAFKQLQNNSSDDDKRKWIKSANSQIRILNKAIRKKEWNHGILVKFQSDLCYFKHFRNHLKSLLGPHCGRGISKKRSDRLKWEDVQSAFSSRVRTGVTINLKHKDIVQFLNDAFFLFKSRITNILKTCLMIKVNTVFCGEFIKKAVNEEEERSELKYFNTKNEFIDCDTTLTEWFAEFVIEKFFNKLQEFSEKDSGFALSKIIHLEVNINQSGFSNNAGSSYIRLPQQIAIKNACVNVKNYDDNACFLWAIISALYPVAVNADRSSSYPHYSSGIFNLDGIETPVSLADITRFEKNIDISFNIFILELTSKNNYVTSPARLCKNKRTKHLNLLLIQNIYYPNNCENIPNDTPITYHYCWIKNLSRLVSSQTNKHHGKKVICDRCLNYFSSKEQLVQHDEYCVKRNNCRISFSSEKHIQFKNFITKQKLPTVYHVC</sequence>
<proteinExistence type="predicted"/>